<sequence length="86" mass="9681">MKRISPEIITEALNRAYPSGTGTYQVNIADIAIAQAQLDDDKKELKVIFEKIESSELAPDTDDDQTVRIIILSYGKFQALKKRVLK</sequence>
<accession>A0A0F9EEW5</accession>
<dbReference type="AlphaFoldDB" id="A0A0F9EEW5"/>
<reference evidence="1" key="1">
    <citation type="journal article" date="2015" name="Nature">
        <title>Complex archaea that bridge the gap between prokaryotes and eukaryotes.</title>
        <authorList>
            <person name="Spang A."/>
            <person name="Saw J.H."/>
            <person name="Jorgensen S.L."/>
            <person name="Zaremba-Niedzwiedzka K."/>
            <person name="Martijn J."/>
            <person name="Lind A.E."/>
            <person name="van Eijk R."/>
            <person name="Schleper C."/>
            <person name="Guy L."/>
            <person name="Ettema T.J."/>
        </authorList>
    </citation>
    <scope>NUCLEOTIDE SEQUENCE</scope>
</reference>
<organism evidence="1">
    <name type="scientific">marine sediment metagenome</name>
    <dbReference type="NCBI Taxonomy" id="412755"/>
    <lineage>
        <taxon>unclassified sequences</taxon>
        <taxon>metagenomes</taxon>
        <taxon>ecological metagenomes</taxon>
    </lineage>
</organism>
<name>A0A0F9EEW5_9ZZZZ</name>
<dbReference type="EMBL" id="LAZR01025212">
    <property type="protein sequence ID" value="KKL72633.1"/>
    <property type="molecule type" value="Genomic_DNA"/>
</dbReference>
<proteinExistence type="predicted"/>
<comment type="caution">
    <text evidence="1">The sequence shown here is derived from an EMBL/GenBank/DDBJ whole genome shotgun (WGS) entry which is preliminary data.</text>
</comment>
<protein>
    <submittedName>
        <fullName evidence="1">Uncharacterized protein</fullName>
    </submittedName>
</protein>
<gene>
    <name evidence="1" type="ORF">LCGC14_2082940</name>
</gene>
<evidence type="ECO:0000313" key="1">
    <source>
        <dbReference type="EMBL" id="KKL72633.1"/>
    </source>
</evidence>